<gene>
    <name evidence="2" type="ORF">P3W85_39550</name>
</gene>
<evidence type="ECO:0000313" key="3">
    <source>
        <dbReference type="Proteomes" id="UP001216674"/>
    </source>
</evidence>
<reference evidence="2 3" key="1">
    <citation type="submission" date="2023-03" db="EMBL/GenBank/DDBJ databases">
        <title>Draft assemblies of triclosan tolerant bacteria isolated from returned activated sludge.</title>
        <authorList>
            <person name="Van Hamelsveld S."/>
        </authorList>
    </citation>
    <scope>NUCLEOTIDE SEQUENCE [LARGE SCALE GENOMIC DNA]</scope>
    <source>
        <strain evidence="2 3">GW210010_S58</strain>
    </source>
</reference>
<evidence type="ECO:0000256" key="1">
    <source>
        <dbReference type="SAM" id="Phobius"/>
    </source>
</evidence>
<dbReference type="Proteomes" id="UP001216674">
    <property type="component" value="Unassembled WGS sequence"/>
</dbReference>
<dbReference type="EMBL" id="JARJLM010000642">
    <property type="protein sequence ID" value="MDF3838990.1"/>
    <property type="molecule type" value="Genomic_DNA"/>
</dbReference>
<comment type="caution">
    <text evidence="2">The sequence shown here is derived from an EMBL/GenBank/DDBJ whole genome shotgun (WGS) entry which is preliminary data.</text>
</comment>
<evidence type="ECO:0000313" key="2">
    <source>
        <dbReference type="EMBL" id="MDF3838990.1"/>
    </source>
</evidence>
<accession>A0ABT6B286</accession>
<feature type="transmembrane region" description="Helical" evidence="1">
    <location>
        <begin position="12"/>
        <end position="31"/>
    </location>
</feature>
<name>A0ABT6B286_9BURK</name>
<keyword evidence="1" id="KW-1133">Transmembrane helix</keyword>
<keyword evidence="1" id="KW-0472">Membrane</keyword>
<organism evidence="2 3">
    <name type="scientific">Cupriavidus basilensis</name>
    <dbReference type="NCBI Taxonomy" id="68895"/>
    <lineage>
        <taxon>Bacteria</taxon>
        <taxon>Pseudomonadati</taxon>
        <taxon>Pseudomonadota</taxon>
        <taxon>Betaproteobacteria</taxon>
        <taxon>Burkholderiales</taxon>
        <taxon>Burkholderiaceae</taxon>
        <taxon>Cupriavidus</taxon>
    </lineage>
</organism>
<dbReference type="RefSeq" id="WP_276268822.1">
    <property type="nucleotide sequence ID" value="NZ_JARJLM010000642.1"/>
</dbReference>
<protein>
    <submittedName>
        <fullName evidence="2">Uncharacterized protein</fullName>
    </submittedName>
</protein>
<proteinExistence type="predicted"/>
<feature type="transmembrane region" description="Helical" evidence="1">
    <location>
        <begin position="43"/>
        <end position="68"/>
    </location>
</feature>
<sequence length="71" mass="7804">MTIRRERAARAGLSDAFLTACLPIAGIFFPARLRRAPDHGSAMFSGITLVSFLWEGGYILFGSIYGFVFCI</sequence>
<keyword evidence="3" id="KW-1185">Reference proteome</keyword>
<keyword evidence="1" id="KW-0812">Transmembrane</keyword>